<evidence type="ECO:0000256" key="4">
    <source>
        <dbReference type="ARBA" id="ARBA00022692"/>
    </source>
</evidence>
<keyword evidence="4 8" id="KW-0812">Transmembrane</keyword>
<protein>
    <submittedName>
        <fullName evidence="9">Uncharacterized protein</fullName>
    </submittedName>
</protein>
<reference evidence="9" key="1">
    <citation type="submission" date="2021-02" db="EMBL/GenBank/DDBJ databases">
        <authorList>
            <person name="Dougan E. K."/>
            <person name="Rhodes N."/>
            <person name="Thang M."/>
            <person name="Chan C."/>
        </authorList>
    </citation>
    <scope>NUCLEOTIDE SEQUENCE</scope>
</reference>
<comment type="caution">
    <text evidence="9">The sequence shown here is derived from an EMBL/GenBank/DDBJ whole genome shotgun (WGS) entry which is preliminary data.</text>
</comment>
<evidence type="ECO:0000313" key="10">
    <source>
        <dbReference type="Proteomes" id="UP000626109"/>
    </source>
</evidence>
<comment type="subcellular location">
    <subcellularLocation>
        <location evidence="1">Membrane</location>
        <topology evidence="1">Multi-pass membrane protein</topology>
    </subcellularLocation>
</comment>
<dbReference type="InterPro" id="IPR038377">
    <property type="entry name" value="Na/Glc_symporter_sf"/>
</dbReference>
<dbReference type="PANTHER" id="PTHR48086:SF5">
    <property type="entry name" value="NA(+):SOLUTE SYMPORTER (SSF FAMILY)"/>
    <property type="match status" value="1"/>
</dbReference>
<keyword evidence="3" id="KW-0813">Transport</keyword>
<feature type="transmembrane region" description="Helical" evidence="8">
    <location>
        <begin position="328"/>
        <end position="347"/>
    </location>
</feature>
<dbReference type="InterPro" id="IPR001734">
    <property type="entry name" value="Na/solute_symporter"/>
</dbReference>
<dbReference type="Gene3D" id="1.20.1730.10">
    <property type="entry name" value="Sodium/glucose cotransporter"/>
    <property type="match status" value="2"/>
</dbReference>
<feature type="transmembrane region" description="Helical" evidence="8">
    <location>
        <begin position="391"/>
        <end position="409"/>
    </location>
</feature>
<evidence type="ECO:0000256" key="1">
    <source>
        <dbReference type="ARBA" id="ARBA00004141"/>
    </source>
</evidence>
<dbReference type="AlphaFoldDB" id="A0A813J9I7"/>
<feature type="transmembrane region" description="Helical" evidence="8">
    <location>
        <begin position="12"/>
        <end position="33"/>
    </location>
</feature>
<keyword evidence="5 8" id="KW-1133">Transmembrane helix</keyword>
<name>A0A813J9I7_POLGL</name>
<dbReference type="EMBL" id="CAJNNW010022821">
    <property type="protein sequence ID" value="CAE8669855.1"/>
    <property type="molecule type" value="Genomic_DNA"/>
</dbReference>
<dbReference type="GO" id="GO:0005886">
    <property type="term" value="C:plasma membrane"/>
    <property type="evidence" value="ECO:0007669"/>
    <property type="project" value="TreeGrafter"/>
</dbReference>
<evidence type="ECO:0000256" key="5">
    <source>
        <dbReference type="ARBA" id="ARBA00022989"/>
    </source>
</evidence>
<comment type="similarity">
    <text evidence="2 7">Belongs to the sodium:solute symporter (SSF) (TC 2.A.21) family.</text>
</comment>
<keyword evidence="6 8" id="KW-0472">Membrane</keyword>
<evidence type="ECO:0000256" key="3">
    <source>
        <dbReference type="ARBA" id="ARBA00022448"/>
    </source>
</evidence>
<feature type="transmembrane region" description="Helical" evidence="8">
    <location>
        <begin position="359"/>
        <end position="379"/>
    </location>
</feature>
<evidence type="ECO:0000256" key="6">
    <source>
        <dbReference type="ARBA" id="ARBA00023136"/>
    </source>
</evidence>
<feature type="non-terminal residue" evidence="9">
    <location>
        <position position="1"/>
    </location>
</feature>
<dbReference type="Pfam" id="PF00474">
    <property type="entry name" value="SSF"/>
    <property type="match status" value="2"/>
</dbReference>
<feature type="transmembrane region" description="Helical" evidence="8">
    <location>
        <begin position="206"/>
        <end position="235"/>
    </location>
</feature>
<dbReference type="Proteomes" id="UP000626109">
    <property type="component" value="Unassembled WGS sequence"/>
</dbReference>
<dbReference type="InterPro" id="IPR050277">
    <property type="entry name" value="Sodium:Solute_Symporter"/>
</dbReference>
<dbReference type="PANTHER" id="PTHR48086">
    <property type="entry name" value="SODIUM/PROLINE SYMPORTER-RELATED"/>
    <property type="match status" value="1"/>
</dbReference>
<sequence>IRAVTYTQVAQYVILIIAYTVPAICMSTCGGTLQQNALKEKERALLGLASKVTPYLKPKWRRVGFFALTFFLMAVTASLPCRQAQRHLKPGIHLAYAAFAKREVYTNVIEPPLSVFPQLIFTYGKIGLTAMFRKAISTDAMVIAKPEIADLPYTIAGLASADGLAASLSTADGLLRAISNALSHDIYYRPFDNKACIQKRLMISRVLLVVIALISAGTASSMPADILSMVAWAFLPGCLRQLLNSVPGHLAAPRQRPAFLCRVFSEPWRNRLCVLLRTLFTRYERHRLAPYLRRFGSFTVPEFIGSRDEGTTQLPGEKVVELSGVSRFLATFVLLSCSFTYLTAQVYSIGVIVSRFIGIQFKVAVFSGLIGVLFCSLLGDMRAVTYTQRAQYVILIIAYTVPAMCMSTTQDDGFIMNNQVEFLAYGGNIQQTTLREKEIVLLGLASKVTPYLKPKWRRLDFFDLTFC</sequence>
<evidence type="ECO:0000256" key="8">
    <source>
        <dbReference type="SAM" id="Phobius"/>
    </source>
</evidence>
<dbReference type="GO" id="GO:0022857">
    <property type="term" value="F:transmembrane transporter activity"/>
    <property type="evidence" value="ECO:0007669"/>
    <property type="project" value="InterPro"/>
</dbReference>
<evidence type="ECO:0000256" key="7">
    <source>
        <dbReference type="RuleBase" id="RU362091"/>
    </source>
</evidence>
<evidence type="ECO:0000313" key="9">
    <source>
        <dbReference type="EMBL" id="CAE8669855.1"/>
    </source>
</evidence>
<organism evidence="9 10">
    <name type="scientific">Polarella glacialis</name>
    <name type="common">Dinoflagellate</name>
    <dbReference type="NCBI Taxonomy" id="89957"/>
    <lineage>
        <taxon>Eukaryota</taxon>
        <taxon>Sar</taxon>
        <taxon>Alveolata</taxon>
        <taxon>Dinophyceae</taxon>
        <taxon>Suessiales</taxon>
        <taxon>Suessiaceae</taxon>
        <taxon>Polarella</taxon>
    </lineage>
</organism>
<evidence type="ECO:0000256" key="2">
    <source>
        <dbReference type="ARBA" id="ARBA00006434"/>
    </source>
</evidence>
<dbReference type="PROSITE" id="PS50283">
    <property type="entry name" value="NA_SOLUT_SYMP_3"/>
    <property type="match status" value="2"/>
</dbReference>
<proteinExistence type="inferred from homology"/>
<accession>A0A813J9I7</accession>
<gene>
    <name evidence="9" type="ORF">PGLA2088_LOCUS17293</name>
</gene>
<feature type="transmembrane region" description="Helical" evidence="8">
    <location>
        <begin position="63"/>
        <end position="81"/>
    </location>
</feature>